<feature type="signal peptide" evidence="1">
    <location>
        <begin position="1"/>
        <end position="19"/>
    </location>
</feature>
<dbReference type="InterPro" id="IPR016187">
    <property type="entry name" value="CTDL_fold"/>
</dbReference>
<dbReference type="SUPFAM" id="SSF56436">
    <property type="entry name" value="C-type lectin-like"/>
    <property type="match status" value="2"/>
</dbReference>
<reference evidence="4" key="1">
    <citation type="submission" date="2024-02" db="UniProtKB">
        <authorList>
            <consortium name="WormBaseParasite"/>
        </authorList>
    </citation>
    <scope>IDENTIFICATION</scope>
</reference>
<dbReference type="AlphaFoldDB" id="A0AAF3FGE3"/>
<protein>
    <recommendedName>
        <fullName evidence="2">C-type lectin domain-containing protein</fullName>
    </recommendedName>
</protein>
<dbReference type="Proteomes" id="UP000887575">
    <property type="component" value="Unassembled WGS sequence"/>
</dbReference>
<dbReference type="InterPro" id="IPR001304">
    <property type="entry name" value="C-type_lectin-like"/>
</dbReference>
<dbReference type="CDD" id="cd00037">
    <property type="entry name" value="CLECT"/>
    <property type="match status" value="2"/>
</dbReference>
<organism evidence="3 4">
    <name type="scientific">Mesorhabditis belari</name>
    <dbReference type="NCBI Taxonomy" id="2138241"/>
    <lineage>
        <taxon>Eukaryota</taxon>
        <taxon>Metazoa</taxon>
        <taxon>Ecdysozoa</taxon>
        <taxon>Nematoda</taxon>
        <taxon>Chromadorea</taxon>
        <taxon>Rhabditida</taxon>
        <taxon>Rhabditina</taxon>
        <taxon>Rhabditomorpha</taxon>
        <taxon>Rhabditoidea</taxon>
        <taxon>Rhabditidae</taxon>
        <taxon>Mesorhabditinae</taxon>
        <taxon>Mesorhabditis</taxon>
    </lineage>
</organism>
<sequence length="1063" mass="120001">MRLLLGFFFVIFQIQLCLADPVTYLIDPNNPSFLFNGNDHSDQTTAIILASNLSLPIQVNAYFYDFNNTKFAIAGPGGAKYTQVDLQQPTSNIRLKPPLTLTFTQNTSMEFYLTFALYPTDTDSDSSKGPYYLGYDRYSIDVYNGEKPQTYSMMQSKESGTMLTIVNKKYSKDSCHSFDIINIDLDEGCSLRIHVGAAPADRSDKYMIGDYQGSRKQPNGWALPTLSAAYYTFTIPQYCGAKFDLIEHTEGTRQIEFSTPDDGYWISGTMASCDYPGGTFSRKEPVNPMIQRFHIAGPSPAPINVWPNWNEKPGRNGFLSLEIYENDQLVASTNETTSQSEGWLHATGHDLLVTWVPGDQQSEGIFVRFYYDSPITIYLDVHKDPLVFHTAYWQLTQSGFMIQAPGSFIHVNAMQLTQTRAIYFWDKTQNYSLPQIIEKPRLFKDFVQTSQLDSWYDRFVATFTKVDVNDTALFDSMGLSDYRFWFTNGFFLERPVTMRFDAKNHSQALTVVAPRGGAVINSVLKSNSCEVPLYVSGIPYEELKQKMLIYTFNDQNAATFAPSHIVSPAATFVVPANCQFSFTLQSSNDPYRRELFDGSNGFIYSQEYPANYDNYYSIWSPDDTTDYQLYQSLSLGAANANFSIDIVSADPGVNGSLAFTFGKTGKPQETIGITNLTKNWTIQSDGTMVQIEWNDTSTQSGFLLRYRMKAAQLTTIDGIIDPLIDWVKQPNLKVPSRIDNVKQCIAKAAEYFFDFKEETPFDEKRKRVKKKEENYNSDLNTCLSSWNFFSSWSSANFYCQYYGGNLVSIHNSRQNMVTAMIENNRTKDNRGWLGLTKRNGSWVWTDGTPFDYQNFQGNQTRDCAYLDSQDYLWKTADCSIDLPFMCSAPPTISNGTTLASNITTTTTPSPPVTCLPPDQQDLYNCKQGWQYFAPTMKQYMVVNQLDLNTTPEAFCMSQGGHLASVHSQAESDFITNLCCPSYCGFYSEELQALAAYLVGGIQVNMQPAWTDGTPFDFQANTCFDAQDASEVLHISAFTGCNECGTPGTWIWETDVVPYVVCKK</sequence>
<evidence type="ECO:0000313" key="3">
    <source>
        <dbReference type="Proteomes" id="UP000887575"/>
    </source>
</evidence>
<keyword evidence="3" id="KW-1185">Reference proteome</keyword>
<keyword evidence="1" id="KW-0732">Signal</keyword>
<dbReference type="Gene3D" id="3.10.100.10">
    <property type="entry name" value="Mannose-Binding Protein A, subunit A"/>
    <property type="match status" value="2"/>
</dbReference>
<feature type="domain" description="C-type lectin" evidence="2">
    <location>
        <begin position="791"/>
        <end position="887"/>
    </location>
</feature>
<accession>A0AAF3FGE3</accession>
<dbReference type="PANTHER" id="PTHR22803">
    <property type="entry name" value="MANNOSE, PHOSPHOLIPASE, LECTIN RECEPTOR RELATED"/>
    <property type="match status" value="1"/>
</dbReference>
<dbReference type="InterPro" id="IPR016186">
    <property type="entry name" value="C-type_lectin-like/link_sf"/>
</dbReference>
<dbReference type="SMART" id="SM00034">
    <property type="entry name" value="CLECT"/>
    <property type="match status" value="2"/>
</dbReference>
<evidence type="ECO:0000259" key="2">
    <source>
        <dbReference type="PROSITE" id="PS50041"/>
    </source>
</evidence>
<dbReference type="WBParaSite" id="MBELARI_LOCUS611">
    <property type="protein sequence ID" value="MBELARI_LOCUS611"/>
    <property type="gene ID" value="MBELARI_LOCUS611"/>
</dbReference>
<feature type="chain" id="PRO_5042234758" description="C-type lectin domain-containing protein" evidence="1">
    <location>
        <begin position="20"/>
        <end position="1063"/>
    </location>
</feature>
<dbReference type="PROSITE" id="PS50041">
    <property type="entry name" value="C_TYPE_LECTIN_2"/>
    <property type="match status" value="1"/>
</dbReference>
<evidence type="ECO:0000256" key="1">
    <source>
        <dbReference type="SAM" id="SignalP"/>
    </source>
</evidence>
<name>A0AAF3FGE3_9BILA</name>
<proteinExistence type="predicted"/>
<evidence type="ECO:0000313" key="4">
    <source>
        <dbReference type="WBParaSite" id="MBELARI_LOCUS611"/>
    </source>
</evidence>
<dbReference type="InterPro" id="IPR050111">
    <property type="entry name" value="C-type_lectin/snaclec_domain"/>
</dbReference>
<dbReference type="Pfam" id="PF00059">
    <property type="entry name" value="Lectin_C"/>
    <property type="match status" value="1"/>
</dbReference>